<accession>A0A837NLT7</accession>
<dbReference type="InterPro" id="IPR029061">
    <property type="entry name" value="THDP-binding"/>
</dbReference>
<dbReference type="PANTHER" id="PTHR42916">
    <property type="entry name" value="2-SUCCINYL-5-ENOLPYRUVYL-6-HYDROXY-3-CYCLOHEXENE-1-CARBOXYLATE SYNTHASE"/>
    <property type="match status" value="1"/>
</dbReference>
<dbReference type="AlphaFoldDB" id="A0A837NLT7"/>
<dbReference type="InterPro" id="IPR004433">
    <property type="entry name" value="MenaQ_synth_MenD"/>
</dbReference>
<evidence type="ECO:0000256" key="2">
    <source>
        <dbReference type="ARBA" id="ARBA00022679"/>
    </source>
</evidence>
<organism evidence="8 9">
    <name type="scientific">Vibrio splendidus</name>
    <dbReference type="NCBI Taxonomy" id="29497"/>
    <lineage>
        <taxon>Bacteria</taxon>
        <taxon>Pseudomonadati</taxon>
        <taxon>Pseudomonadota</taxon>
        <taxon>Gammaproteobacteria</taxon>
        <taxon>Vibrionales</taxon>
        <taxon>Vibrionaceae</taxon>
        <taxon>Vibrio</taxon>
    </lineage>
</organism>
<keyword evidence="4" id="KW-0460">Magnesium</keyword>
<dbReference type="InterPro" id="IPR012001">
    <property type="entry name" value="Thiamin_PyroP_enz_TPP-bd_dom"/>
</dbReference>
<keyword evidence="2" id="KW-0808">Transferase</keyword>
<keyword evidence="1" id="KW-0474">Menaquinone biosynthesis</keyword>
<dbReference type="EMBL" id="LIZK01000008">
    <property type="protein sequence ID" value="KPL92993.1"/>
    <property type="molecule type" value="Genomic_DNA"/>
</dbReference>
<proteinExistence type="predicted"/>
<dbReference type="GO" id="GO:0070204">
    <property type="term" value="F:2-succinyl-5-enolpyruvyl-6-hydroxy-3-cyclohexene-1-carboxylic-acid synthase activity"/>
    <property type="evidence" value="ECO:0007669"/>
    <property type="project" value="InterPro"/>
</dbReference>
<reference evidence="8 9" key="1">
    <citation type="submission" date="2015-08" db="EMBL/GenBank/DDBJ databases">
        <title>Draft Genome Sequence of Vibrio splendidus UCD-SED7.</title>
        <authorList>
            <person name="Lee R.D."/>
            <person name="Lang J.M."/>
            <person name="Coil D.A."/>
            <person name="Jospin G."/>
            <person name="Eisen J.A."/>
        </authorList>
    </citation>
    <scope>NUCLEOTIDE SEQUENCE [LARGE SCALE GENOMIC DNA]</scope>
    <source>
        <strain evidence="8 9">UCD-SED7</strain>
    </source>
</reference>
<dbReference type="Pfam" id="PF02776">
    <property type="entry name" value="TPP_enzyme_N"/>
    <property type="match status" value="1"/>
</dbReference>
<keyword evidence="5" id="KW-0786">Thiamine pyrophosphate</keyword>
<protein>
    <recommendedName>
        <fullName evidence="7">Thiamine pyrophosphate enzyme N-terminal TPP-binding domain-containing protein</fullName>
    </recommendedName>
</protein>
<evidence type="ECO:0000256" key="4">
    <source>
        <dbReference type="ARBA" id="ARBA00022842"/>
    </source>
</evidence>
<dbReference type="PIRSF" id="PIRSF004983">
    <property type="entry name" value="MenD"/>
    <property type="match status" value="1"/>
</dbReference>
<name>A0A837NLT7_VIBSP</name>
<evidence type="ECO:0000256" key="3">
    <source>
        <dbReference type="ARBA" id="ARBA00022723"/>
    </source>
</evidence>
<dbReference type="SUPFAM" id="SSF52518">
    <property type="entry name" value="Thiamin diphosphate-binding fold (THDP-binding)"/>
    <property type="match status" value="2"/>
</dbReference>
<evidence type="ECO:0000313" key="9">
    <source>
        <dbReference type="Proteomes" id="UP000050463"/>
    </source>
</evidence>
<evidence type="ECO:0000256" key="1">
    <source>
        <dbReference type="ARBA" id="ARBA00022428"/>
    </source>
</evidence>
<sequence length="595" mass="65462">MSYTDERHAQIVLSLLKQHGIRKVVASPGATNIPIVGSMQSDSHFEVYSSVDERSAAYIACGLAEESGEIVAISCTGATASRNYLPALTEAYYRKLPILAITSFNGNKLLGNLVPQNIDRTVLPNDVAKLSVQLPIVKDKSDNELCNLLVNKAILETTRNGGGPVHINLTTTYKGTFETKVLPSERMISRISSTDEAPSTEGKKLAIFLGAHRKFTQKETEIIESFCKNNGAVVLCDHTSGYNGRYKIQTALTASNISKHNPIWKELKPDIIIHAGEVSGDYPGTRVLMESSEVWRVSEDGEVRDRSGKLTLVVQGRLEEFLANLPKQKMVTHDLFGVWNSVDLALRDNLPDLPFSNAWIAQQLHSKIPRGSYINLAILNTLRCWNFFKLDDTISSFANVGGFGIDGCVSSMIGASLVNKEKLYFGIVGDLAFYYDVNSIANRHLGKNVRILIINNGCGTEFNISTHTGSQFGSSSNDFIAAGGHFGSSKEQSSRVSPKRERVNKSLAKAWANELGYTYLSADNKLALQENLDDFVNSKSETPIIFECFTDSDDESLALNMMSSLSKTNKEKWIGLAKDILPKKTTTTIKSLLKR</sequence>
<dbReference type="GO" id="GO:0046872">
    <property type="term" value="F:metal ion binding"/>
    <property type="evidence" value="ECO:0007669"/>
    <property type="project" value="UniProtKB-KW"/>
</dbReference>
<dbReference type="GO" id="GO:0009234">
    <property type="term" value="P:menaquinone biosynthetic process"/>
    <property type="evidence" value="ECO:0007669"/>
    <property type="project" value="UniProtKB-KW"/>
</dbReference>
<dbReference type="Gene3D" id="3.40.50.1220">
    <property type="entry name" value="TPP-binding domain"/>
    <property type="match status" value="1"/>
</dbReference>
<evidence type="ECO:0000256" key="5">
    <source>
        <dbReference type="ARBA" id="ARBA00023052"/>
    </source>
</evidence>
<dbReference type="Proteomes" id="UP000050463">
    <property type="component" value="Unassembled WGS sequence"/>
</dbReference>
<keyword evidence="6" id="KW-0464">Manganese</keyword>
<dbReference type="PANTHER" id="PTHR42916:SF1">
    <property type="entry name" value="PROTEIN PHYLLO, CHLOROPLASTIC"/>
    <property type="match status" value="1"/>
</dbReference>
<dbReference type="CDD" id="cd07037">
    <property type="entry name" value="TPP_PYR_MenD"/>
    <property type="match status" value="1"/>
</dbReference>
<gene>
    <name evidence="8" type="ORF">AN168_17690</name>
</gene>
<evidence type="ECO:0000256" key="6">
    <source>
        <dbReference type="ARBA" id="ARBA00023211"/>
    </source>
</evidence>
<evidence type="ECO:0000313" key="8">
    <source>
        <dbReference type="EMBL" id="KPL92993.1"/>
    </source>
</evidence>
<comment type="caution">
    <text evidence="8">The sequence shown here is derived from an EMBL/GenBank/DDBJ whole genome shotgun (WGS) entry which is preliminary data.</text>
</comment>
<feature type="domain" description="Thiamine pyrophosphate enzyme N-terminal TPP-binding" evidence="7">
    <location>
        <begin position="9"/>
        <end position="119"/>
    </location>
</feature>
<dbReference type="RefSeq" id="WP_054547919.1">
    <property type="nucleotide sequence ID" value="NZ_LIZK01000008.1"/>
</dbReference>
<evidence type="ECO:0000259" key="7">
    <source>
        <dbReference type="Pfam" id="PF02776"/>
    </source>
</evidence>
<keyword evidence="3" id="KW-0479">Metal-binding</keyword>
<dbReference type="GO" id="GO:0030976">
    <property type="term" value="F:thiamine pyrophosphate binding"/>
    <property type="evidence" value="ECO:0007669"/>
    <property type="project" value="InterPro"/>
</dbReference>
<dbReference type="Gene3D" id="3.40.50.970">
    <property type="match status" value="2"/>
</dbReference>